<evidence type="ECO:0000256" key="3">
    <source>
        <dbReference type="SAM" id="Phobius"/>
    </source>
</evidence>
<evidence type="ECO:0000256" key="2">
    <source>
        <dbReference type="SAM" id="MobiDB-lite"/>
    </source>
</evidence>
<dbReference type="AlphaFoldDB" id="A0A0N5AM61"/>
<dbReference type="PANTHER" id="PTHR12365:SF7">
    <property type="entry name" value="PROTEIN SPROUTY"/>
    <property type="match status" value="1"/>
</dbReference>
<keyword evidence="3" id="KW-0812">Transmembrane</keyword>
<protein>
    <submittedName>
        <fullName evidence="5">Sprouty</fullName>
    </submittedName>
</protein>
<proteinExistence type="inferred from homology"/>
<dbReference type="PANTHER" id="PTHR12365">
    <property type="entry name" value="SPROUTY"/>
    <property type="match status" value="1"/>
</dbReference>
<dbReference type="Proteomes" id="UP000046393">
    <property type="component" value="Unplaced"/>
</dbReference>
<feature type="compositionally biased region" description="Polar residues" evidence="2">
    <location>
        <begin position="1"/>
        <end position="13"/>
    </location>
</feature>
<dbReference type="InterPro" id="IPR007875">
    <property type="entry name" value="Sprouty"/>
</dbReference>
<keyword evidence="4" id="KW-1185">Reference proteome</keyword>
<dbReference type="InterPro" id="IPR051192">
    <property type="entry name" value="Sprouty_domain"/>
</dbReference>
<dbReference type="GO" id="GO:0016020">
    <property type="term" value="C:membrane"/>
    <property type="evidence" value="ECO:0007669"/>
    <property type="project" value="InterPro"/>
</dbReference>
<dbReference type="GO" id="GO:0048513">
    <property type="term" value="P:animal organ development"/>
    <property type="evidence" value="ECO:0007669"/>
    <property type="project" value="TreeGrafter"/>
</dbReference>
<keyword evidence="3" id="KW-1133">Transmembrane helix</keyword>
<feature type="region of interest" description="Disordered" evidence="2">
    <location>
        <begin position="1"/>
        <end position="78"/>
    </location>
</feature>
<name>A0A0N5AM61_9BILA</name>
<dbReference type="GO" id="GO:0005829">
    <property type="term" value="C:cytosol"/>
    <property type="evidence" value="ECO:0007669"/>
    <property type="project" value="TreeGrafter"/>
</dbReference>
<accession>A0A0N5AM61</accession>
<keyword evidence="3" id="KW-0472">Membrane</keyword>
<evidence type="ECO:0000256" key="1">
    <source>
        <dbReference type="ARBA" id="ARBA00010964"/>
    </source>
</evidence>
<feature type="compositionally biased region" description="Basic and acidic residues" evidence="2">
    <location>
        <begin position="58"/>
        <end position="69"/>
    </location>
</feature>
<feature type="transmembrane region" description="Helical" evidence="3">
    <location>
        <begin position="194"/>
        <end position="214"/>
    </location>
</feature>
<dbReference type="WBParaSite" id="SMUV_0000566201-mRNA-1">
    <property type="protein sequence ID" value="SMUV_0000566201-mRNA-1"/>
    <property type="gene ID" value="SMUV_0000566201"/>
</dbReference>
<dbReference type="STRING" id="451379.A0A0N5AM61"/>
<evidence type="ECO:0000313" key="5">
    <source>
        <dbReference type="WBParaSite" id="SMUV_0000566201-mRNA-1"/>
    </source>
</evidence>
<organism evidence="4 5">
    <name type="scientific">Syphacia muris</name>
    <dbReference type="NCBI Taxonomy" id="451379"/>
    <lineage>
        <taxon>Eukaryota</taxon>
        <taxon>Metazoa</taxon>
        <taxon>Ecdysozoa</taxon>
        <taxon>Nematoda</taxon>
        <taxon>Chromadorea</taxon>
        <taxon>Rhabditida</taxon>
        <taxon>Spirurina</taxon>
        <taxon>Oxyuridomorpha</taxon>
        <taxon>Oxyuroidea</taxon>
        <taxon>Oxyuridae</taxon>
        <taxon>Syphacia</taxon>
    </lineage>
</organism>
<evidence type="ECO:0000313" key="4">
    <source>
        <dbReference type="Proteomes" id="UP000046393"/>
    </source>
</evidence>
<dbReference type="GO" id="GO:0040037">
    <property type="term" value="P:negative regulation of fibroblast growth factor receptor signaling pathway"/>
    <property type="evidence" value="ECO:0007669"/>
    <property type="project" value="TreeGrafter"/>
</dbReference>
<dbReference type="GO" id="GO:0046580">
    <property type="term" value="P:negative regulation of Ras protein signal transduction"/>
    <property type="evidence" value="ECO:0007669"/>
    <property type="project" value="TreeGrafter"/>
</dbReference>
<reference evidence="5" key="1">
    <citation type="submission" date="2017-02" db="UniProtKB">
        <authorList>
            <consortium name="WormBaseParasite"/>
        </authorList>
    </citation>
    <scope>IDENTIFICATION</scope>
</reference>
<sequence length="240" mass="27182">MSNSDENAETSPDSRAVKEIRSESWSASAAIQNEPDKTYHEYMIPRSAQVATAETVDSSEKPSKDRLENHSQTQDIDQSPDVVPCFSVINKNISRVKSFKRKSNCKRAVRKCAAEPCSNCHRCRCSNCAENRRSLPSKWICKDTCLLSSDSVVDTLSCFCCIKALRYHYESCQEPAAVDDHRLYPTFRYRPPNVASILCVFIASICFPCLWCYFPLKLCQRGLEAVYSKCTDNACHCESR</sequence>
<dbReference type="Pfam" id="PF05210">
    <property type="entry name" value="Sprouty"/>
    <property type="match status" value="1"/>
</dbReference>
<comment type="similarity">
    <text evidence="1">Belongs to the sprouty family.</text>
</comment>